<keyword evidence="1" id="KW-1133">Transmembrane helix</keyword>
<evidence type="ECO:0000313" key="3">
    <source>
        <dbReference type="EMBL" id="WEK20438.1"/>
    </source>
</evidence>
<accession>A0AAJ5W893</accession>
<gene>
    <name evidence="3" type="primary">traM</name>
    <name evidence="3" type="ORF">P0Y49_04710</name>
</gene>
<evidence type="ECO:0000259" key="2">
    <source>
        <dbReference type="Pfam" id="PF12508"/>
    </source>
</evidence>
<feature type="domain" description="Conjugative transposon TraM C-terminal" evidence="2">
    <location>
        <begin position="199"/>
        <end position="343"/>
    </location>
</feature>
<dbReference type="AlphaFoldDB" id="A0AAJ5W893"/>
<keyword evidence="1" id="KW-0472">Membrane</keyword>
<protein>
    <submittedName>
        <fullName evidence="3">Conjugative transposon protein TraM</fullName>
    </submittedName>
</protein>
<reference evidence="3" key="1">
    <citation type="submission" date="2023-03" db="EMBL/GenBank/DDBJ databases">
        <title>Andean soil-derived lignocellulolytic bacterial consortium as a source of novel taxa and putative plastic-active enzymes.</title>
        <authorList>
            <person name="Diaz-Garcia L."/>
            <person name="Chuvochina M."/>
            <person name="Feuerriegel G."/>
            <person name="Bunk B."/>
            <person name="Sproer C."/>
            <person name="Streit W.R."/>
            <person name="Rodriguez L.M."/>
            <person name="Overmann J."/>
            <person name="Jimenez D.J."/>
        </authorList>
    </citation>
    <scope>NUCLEOTIDE SEQUENCE</scope>
    <source>
        <strain evidence="3">MAG 3858</strain>
    </source>
</reference>
<dbReference type="InterPro" id="IPR055407">
    <property type="entry name" value="TraM_C"/>
</dbReference>
<organism evidence="3 4">
    <name type="scientific">Candidatus Pedobacter colombiensis</name>
    <dbReference type="NCBI Taxonomy" id="3121371"/>
    <lineage>
        <taxon>Bacteria</taxon>
        <taxon>Pseudomonadati</taxon>
        <taxon>Bacteroidota</taxon>
        <taxon>Sphingobacteriia</taxon>
        <taxon>Sphingobacteriales</taxon>
        <taxon>Sphingobacteriaceae</taxon>
        <taxon>Pedobacter</taxon>
    </lineage>
</organism>
<proteinExistence type="predicted"/>
<feature type="transmembrane region" description="Helical" evidence="1">
    <location>
        <begin position="12"/>
        <end position="34"/>
    </location>
</feature>
<sequence length="350" mass="38417">METTLKDKRKNRFLLVLPLLVFFPLLAYVVFFGAKDKFSSEKEEVPQGINASLPDAKLAKVDPVTKLGFYELAGKDTAKFRSSLVENRIDLSSRGVDPQAERINERLAALNQELAKPASSPAIKDRYTQVQSVNMKSDVDRLEMLMKSMQGQKEQDPEMQQLGGMLQQIIDIQHPELVKERVAQSGSRVINSDSLFRAVPAVIVTKKRIVHGASIELSLLDSVWLKGQLIPKGHRVFGVCRVTNQRVLIDIKNIRLGNSIVPTSLSVYSLDGMEGLNAPEAMLTDALNGGTIDASSSIGLGSFDQSLVTQVAGAGIDAAKGLLSKKLRRVKVSLKAGEKVLLRNNQIQSR</sequence>
<dbReference type="EMBL" id="CP119313">
    <property type="protein sequence ID" value="WEK20438.1"/>
    <property type="molecule type" value="Genomic_DNA"/>
</dbReference>
<dbReference type="Proteomes" id="UP001214530">
    <property type="component" value="Chromosome"/>
</dbReference>
<evidence type="ECO:0000256" key="1">
    <source>
        <dbReference type="SAM" id="Phobius"/>
    </source>
</evidence>
<name>A0AAJ5W893_9SPHI</name>
<dbReference type="Pfam" id="PF12508">
    <property type="entry name" value="Transposon_TraM"/>
    <property type="match status" value="1"/>
</dbReference>
<evidence type="ECO:0000313" key="4">
    <source>
        <dbReference type="Proteomes" id="UP001214530"/>
    </source>
</evidence>
<keyword evidence="1" id="KW-0812">Transmembrane</keyword>